<dbReference type="AlphaFoldDB" id="A0A5M9JM66"/>
<keyword evidence="3" id="KW-1185">Reference proteome</keyword>
<dbReference type="VEuPathDB" id="FungiDB:MFRU_004g02380"/>
<reference evidence="2 3" key="1">
    <citation type="submission" date="2019-06" db="EMBL/GenBank/DDBJ databases">
        <title>Genome Sequence of the Brown Rot Fungal Pathogen Monilinia fructicola.</title>
        <authorList>
            <person name="De Miccolis Angelini R.M."/>
            <person name="Landi L."/>
            <person name="Abate D."/>
            <person name="Pollastro S."/>
            <person name="Romanazzi G."/>
            <person name="Faretra F."/>
        </authorList>
    </citation>
    <scope>NUCLEOTIDE SEQUENCE [LARGE SCALE GENOMIC DNA]</scope>
    <source>
        <strain evidence="2 3">Mfrc123</strain>
    </source>
</reference>
<name>A0A5M9JM66_MONFR</name>
<feature type="region of interest" description="Disordered" evidence="1">
    <location>
        <begin position="54"/>
        <end position="117"/>
    </location>
</feature>
<protein>
    <submittedName>
        <fullName evidence="2">Uncharacterized protein</fullName>
    </submittedName>
</protein>
<feature type="region of interest" description="Disordered" evidence="1">
    <location>
        <begin position="1"/>
        <end position="26"/>
    </location>
</feature>
<evidence type="ECO:0000256" key="1">
    <source>
        <dbReference type="SAM" id="MobiDB-lite"/>
    </source>
</evidence>
<organism evidence="2 3">
    <name type="scientific">Monilinia fructicola</name>
    <name type="common">Brown rot fungus</name>
    <name type="synonym">Ciboria fructicola</name>
    <dbReference type="NCBI Taxonomy" id="38448"/>
    <lineage>
        <taxon>Eukaryota</taxon>
        <taxon>Fungi</taxon>
        <taxon>Dikarya</taxon>
        <taxon>Ascomycota</taxon>
        <taxon>Pezizomycotina</taxon>
        <taxon>Leotiomycetes</taxon>
        <taxon>Helotiales</taxon>
        <taxon>Sclerotiniaceae</taxon>
        <taxon>Monilinia</taxon>
    </lineage>
</organism>
<comment type="caution">
    <text evidence="2">The sequence shown here is derived from an EMBL/GenBank/DDBJ whole genome shotgun (WGS) entry which is preliminary data.</text>
</comment>
<sequence>MECHPALASTLEAISTNNSGETNKKQIREYQPWATIPNRSPSAPISIYLYTASQASTHTAPPPSASPTQNPTSTDIPSTPPVGRAPQASSRPTPPCPANHQATAPSLPRPNATPRSP</sequence>
<evidence type="ECO:0000313" key="2">
    <source>
        <dbReference type="EMBL" id="KAA8569463.1"/>
    </source>
</evidence>
<dbReference type="EMBL" id="VICG01000008">
    <property type="protein sequence ID" value="KAA8569463.1"/>
    <property type="molecule type" value="Genomic_DNA"/>
</dbReference>
<gene>
    <name evidence="2" type="ORF">EYC84_001094</name>
</gene>
<feature type="compositionally biased region" description="Polar residues" evidence="1">
    <location>
        <begin position="12"/>
        <end position="21"/>
    </location>
</feature>
<dbReference type="Proteomes" id="UP000322873">
    <property type="component" value="Unassembled WGS sequence"/>
</dbReference>
<evidence type="ECO:0000313" key="3">
    <source>
        <dbReference type="Proteomes" id="UP000322873"/>
    </source>
</evidence>
<proteinExistence type="predicted"/>
<accession>A0A5M9JM66</accession>